<gene>
    <name evidence="2" type="ORF">SI7747_05006411</name>
</gene>
<keyword evidence="3" id="KW-1185">Reference proteome</keyword>
<name>A0A7I8IQC6_SPIIN</name>
<evidence type="ECO:0000256" key="1">
    <source>
        <dbReference type="SAM" id="MobiDB-lite"/>
    </source>
</evidence>
<evidence type="ECO:0000313" key="3">
    <source>
        <dbReference type="Proteomes" id="UP001189122"/>
    </source>
</evidence>
<feature type="region of interest" description="Disordered" evidence="1">
    <location>
        <begin position="1"/>
        <end position="39"/>
    </location>
</feature>
<organism evidence="2">
    <name type="scientific">Spirodela intermedia</name>
    <name type="common">Intermediate duckweed</name>
    <dbReference type="NCBI Taxonomy" id="51605"/>
    <lineage>
        <taxon>Eukaryota</taxon>
        <taxon>Viridiplantae</taxon>
        <taxon>Streptophyta</taxon>
        <taxon>Embryophyta</taxon>
        <taxon>Tracheophyta</taxon>
        <taxon>Spermatophyta</taxon>
        <taxon>Magnoliopsida</taxon>
        <taxon>Liliopsida</taxon>
        <taxon>Araceae</taxon>
        <taxon>Lemnoideae</taxon>
        <taxon>Spirodela</taxon>
    </lineage>
</organism>
<dbReference type="EMBL" id="CACRZD030000005">
    <property type="protein sequence ID" value="CAA6659991.1"/>
    <property type="molecule type" value="Genomic_DNA"/>
</dbReference>
<accession>A0A7I8IQC6</accession>
<reference evidence="2 3" key="1">
    <citation type="submission" date="2019-12" db="EMBL/GenBank/DDBJ databases">
        <authorList>
            <person name="Scholz U."/>
            <person name="Mascher M."/>
            <person name="Fiebig A."/>
        </authorList>
    </citation>
    <scope>NUCLEOTIDE SEQUENCE</scope>
</reference>
<dbReference type="EMBL" id="LR743592">
    <property type="protein sequence ID" value="CAA2620242.1"/>
    <property type="molecule type" value="Genomic_DNA"/>
</dbReference>
<proteinExistence type="predicted"/>
<feature type="compositionally biased region" description="Basic and acidic residues" evidence="1">
    <location>
        <begin position="1"/>
        <end position="10"/>
    </location>
</feature>
<feature type="compositionally biased region" description="Polar residues" evidence="1">
    <location>
        <begin position="25"/>
        <end position="39"/>
    </location>
</feature>
<dbReference type="AlphaFoldDB" id="A0A7I8IQC6"/>
<protein>
    <submittedName>
        <fullName evidence="2">Uncharacterized protein</fullName>
    </submittedName>
</protein>
<dbReference type="Proteomes" id="UP001189122">
    <property type="component" value="Unassembled WGS sequence"/>
</dbReference>
<evidence type="ECO:0000313" key="2">
    <source>
        <dbReference type="EMBL" id="CAA2620242.1"/>
    </source>
</evidence>
<sequence length="39" mass="4555">MTEMVRERRCGALSRHRREHRPLLAQTSSGLFYPTSPLN</sequence>